<keyword evidence="2" id="KW-1185">Reference proteome</keyword>
<evidence type="ECO:0000313" key="2">
    <source>
        <dbReference type="Proteomes" id="UP001152888"/>
    </source>
</evidence>
<dbReference type="EMBL" id="CAKOFQ010006933">
    <property type="protein sequence ID" value="CAH1983177.1"/>
    <property type="molecule type" value="Genomic_DNA"/>
</dbReference>
<sequence>MPEELLDGHWILKSCTRPPYQFLSEIFFNQKILRSDRDIKQ</sequence>
<reference evidence="1" key="1">
    <citation type="submission" date="2022-03" db="EMBL/GenBank/DDBJ databases">
        <authorList>
            <person name="Sayadi A."/>
        </authorList>
    </citation>
    <scope>NUCLEOTIDE SEQUENCE</scope>
</reference>
<proteinExistence type="predicted"/>
<protein>
    <submittedName>
        <fullName evidence="1">Uncharacterized protein</fullName>
    </submittedName>
</protein>
<organism evidence="1 2">
    <name type="scientific">Acanthoscelides obtectus</name>
    <name type="common">Bean weevil</name>
    <name type="synonym">Bruchus obtectus</name>
    <dbReference type="NCBI Taxonomy" id="200917"/>
    <lineage>
        <taxon>Eukaryota</taxon>
        <taxon>Metazoa</taxon>
        <taxon>Ecdysozoa</taxon>
        <taxon>Arthropoda</taxon>
        <taxon>Hexapoda</taxon>
        <taxon>Insecta</taxon>
        <taxon>Pterygota</taxon>
        <taxon>Neoptera</taxon>
        <taxon>Endopterygota</taxon>
        <taxon>Coleoptera</taxon>
        <taxon>Polyphaga</taxon>
        <taxon>Cucujiformia</taxon>
        <taxon>Chrysomeloidea</taxon>
        <taxon>Chrysomelidae</taxon>
        <taxon>Bruchinae</taxon>
        <taxon>Bruchini</taxon>
        <taxon>Acanthoscelides</taxon>
    </lineage>
</organism>
<evidence type="ECO:0000313" key="1">
    <source>
        <dbReference type="EMBL" id="CAH1983177.1"/>
    </source>
</evidence>
<dbReference type="AlphaFoldDB" id="A0A9P0KWY0"/>
<comment type="caution">
    <text evidence="1">The sequence shown here is derived from an EMBL/GenBank/DDBJ whole genome shotgun (WGS) entry which is preliminary data.</text>
</comment>
<dbReference type="Proteomes" id="UP001152888">
    <property type="component" value="Unassembled WGS sequence"/>
</dbReference>
<accession>A0A9P0KWY0</accession>
<gene>
    <name evidence="1" type="ORF">ACAOBT_LOCUS15423</name>
</gene>
<feature type="non-terminal residue" evidence="1">
    <location>
        <position position="1"/>
    </location>
</feature>
<name>A0A9P0KWY0_ACAOB</name>